<dbReference type="NCBIfam" id="TIGR00077">
    <property type="entry name" value="lspA"/>
    <property type="match status" value="1"/>
</dbReference>
<evidence type="ECO:0000313" key="12">
    <source>
        <dbReference type="EMBL" id="MCG5031767.1"/>
    </source>
</evidence>
<evidence type="ECO:0000256" key="1">
    <source>
        <dbReference type="ARBA" id="ARBA00006139"/>
    </source>
</evidence>
<accession>A0ABS9MT17</accession>
<keyword evidence="2 9" id="KW-1003">Cell membrane</keyword>
<evidence type="ECO:0000256" key="9">
    <source>
        <dbReference type="HAMAP-Rule" id="MF_00161"/>
    </source>
</evidence>
<feature type="transmembrane region" description="Helical" evidence="9">
    <location>
        <begin position="132"/>
        <end position="152"/>
    </location>
</feature>
<feature type="transmembrane region" description="Helical" evidence="9">
    <location>
        <begin position="95"/>
        <end position="112"/>
    </location>
</feature>
<evidence type="ECO:0000256" key="7">
    <source>
        <dbReference type="ARBA" id="ARBA00022989"/>
    </source>
</evidence>
<gene>
    <name evidence="9 12" type="primary">lspA</name>
    <name evidence="12" type="ORF">MAF45_09990</name>
</gene>
<comment type="caution">
    <text evidence="12">The sequence shown here is derived from an EMBL/GenBank/DDBJ whole genome shotgun (WGS) entry which is preliminary data.</text>
</comment>
<feature type="active site" evidence="9">
    <location>
        <position position="122"/>
    </location>
</feature>
<sequence>MQPSSRTGGAARWFLIALAVFAADQAAKAWANAALADGWIEVTGFFSLVLLRNTGSAFSFLADAGGWQQLFFGAAAVGISAFLGALILRHRTDALLCTGCALVIGGALGNLADRLLAGAVTDFLDFHIGALHWPAFNIADAAIVAGVALLCWKELKGGRS</sequence>
<dbReference type="EC" id="3.4.23.36" evidence="9"/>
<keyword evidence="11" id="KW-0732">Signal</keyword>
<comment type="similarity">
    <text evidence="1 9 10">Belongs to the peptidase A8 family.</text>
</comment>
<evidence type="ECO:0000313" key="13">
    <source>
        <dbReference type="Proteomes" id="UP001297600"/>
    </source>
</evidence>
<protein>
    <recommendedName>
        <fullName evidence="9">Lipoprotein signal peptidase</fullName>
        <ecNumber evidence="9">3.4.23.36</ecNumber>
    </recommendedName>
    <alternativeName>
        <fullName evidence="9">Prolipoprotein signal peptidase</fullName>
    </alternativeName>
    <alternativeName>
        <fullName evidence="9">Signal peptidase II</fullName>
        <shortName evidence="9">SPase II</shortName>
    </alternativeName>
</protein>
<evidence type="ECO:0000256" key="8">
    <source>
        <dbReference type="ARBA" id="ARBA00023136"/>
    </source>
</evidence>
<dbReference type="HAMAP" id="MF_00161">
    <property type="entry name" value="LspA"/>
    <property type="match status" value="1"/>
</dbReference>
<dbReference type="InterPro" id="IPR001872">
    <property type="entry name" value="Peptidase_A8"/>
</dbReference>
<comment type="pathway">
    <text evidence="9">Protein modification; lipoprotein biosynthesis (signal peptide cleavage).</text>
</comment>
<keyword evidence="4 9" id="KW-0812">Transmembrane</keyword>
<name>A0ABS9MT17_9BURK</name>
<comment type="subcellular location">
    <subcellularLocation>
        <location evidence="9">Cell membrane</location>
        <topology evidence="9">Multi-pass membrane protein</topology>
    </subcellularLocation>
</comment>
<keyword evidence="5 9" id="KW-0064">Aspartyl protease</keyword>
<comment type="caution">
    <text evidence="9">Lacks conserved residue(s) required for the propagation of feature annotation.</text>
</comment>
<feature type="transmembrane region" description="Helical" evidence="9">
    <location>
        <begin position="70"/>
        <end position="88"/>
    </location>
</feature>
<dbReference type="Pfam" id="PF01252">
    <property type="entry name" value="Peptidase_A8"/>
    <property type="match status" value="1"/>
</dbReference>
<reference evidence="12 13" key="1">
    <citation type="submission" date="2022-02" db="EMBL/GenBank/DDBJ databases">
        <title>Mesosutterella porci, a novel member of the family Sutterellaceae from pig feces.</title>
        <authorList>
            <person name="Wylensek D."/>
            <person name="Clavel T."/>
        </authorList>
    </citation>
    <scope>NUCLEOTIDE SEQUENCE [LARGE SCALE GENOMIC DNA]</scope>
    <source>
        <strain evidence="13">oilRF-744-wt-GAM-9</strain>
    </source>
</reference>
<proteinExistence type="inferred from homology"/>
<evidence type="ECO:0000256" key="10">
    <source>
        <dbReference type="RuleBase" id="RU004181"/>
    </source>
</evidence>
<comment type="catalytic activity">
    <reaction evidence="9">
        <text>Release of signal peptides from bacterial membrane prolipoproteins. Hydrolyzes -Xaa-Yaa-Zaa-|-(S,diacylglyceryl)Cys-, in which Xaa is hydrophobic (preferably Leu), and Yaa (Ala or Ser) and Zaa (Gly or Ala) have small, neutral side chains.</text>
        <dbReference type="EC" id="3.4.23.36"/>
    </reaction>
</comment>
<keyword evidence="7 9" id="KW-1133">Transmembrane helix</keyword>
<keyword evidence="13" id="KW-1185">Reference proteome</keyword>
<evidence type="ECO:0000256" key="11">
    <source>
        <dbReference type="SAM" id="SignalP"/>
    </source>
</evidence>
<evidence type="ECO:0000256" key="6">
    <source>
        <dbReference type="ARBA" id="ARBA00022801"/>
    </source>
</evidence>
<keyword evidence="3 9" id="KW-0645">Protease</keyword>
<feature type="signal peptide" evidence="11">
    <location>
        <begin position="1"/>
        <end position="22"/>
    </location>
</feature>
<dbReference type="PANTHER" id="PTHR33695:SF1">
    <property type="entry name" value="LIPOPROTEIN SIGNAL PEPTIDASE"/>
    <property type="match status" value="1"/>
</dbReference>
<evidence type="ECO:0000256" key="5">
    <source>
        <dbReference type="ARBA" id="ARBA00022750"/>
    </source>
</evidence>
<evidence type="ECO:0000256" key="2">
    <source>
        <dbReference type="ARBA" id="ARBA00022475"/>
    </source>
</evidence>
<keyword evidence="8 9" id="KW-0472">Membrane</keyword>
<comment type="function">
    <text evidence="9">This protein specifically catalyzes the removal of signal peptides from prolipoproteins.</text>
</comment>
<dbReference type="EMBL" id="JAKNCT010000013">
    <property type="protein sequence ID" value="MCG5031767.1"/>
    <property type="molecule type" value="Genomic_DNA"/>
</dbReference>
<dbReference type="PRINTS" id="PR00781">
    <property type="entry name" value="LIPOSIGPTASE"/>
</dbReference>
<dbReference type="RefSeq" id="WP_237980275.1">
    <property type="nucleotide sequence ID" value="NZ_JAKNCT010000013.1"/>
</dbReference>
<evidence type="ECO:0000256" key="3">
    <source>
        <dbReference type="ARBA" id="ARBA00022670"/>
    </source>
</evidence>
<feature type="chain" id="PRO_5046073459" description="Lipoprotein signal peptidase" evidence="11">
    <location>
        <begin position="23"/>
        <end position="160"/>
    </location>
</feature>
<keyword evidence="6 9" id="KW-0378">Hydrolase</keyword>
<evidence type="ECO:0000256" key="4">
    <source>
        <dbReference type="ARBA" id="ARBA00022692"/>
    </source>
</evidence>
<feature type="active site" evidence="9">
    <location>
        <position position="140"/>
    </location>
</feature>
<dbReference type="GO" id="GO:0004190">
    <property type="term" value="F:aspartic-type endopeptidase activity"/>
    <property type="evidence" value="ECO:0007669"/>
    <property type="project" value="UniProtKB-EC"/>
</dbReference>
<dbReference type="PANTHER" id="PTHR33695">
    <property type="entry name" value="LIPOPROTEIN SIGNAL PEPTIDASE"/>
    <property type="match status" value="1"/>
</dbReference>
<organism evidence="12 13">
    <name type="scientific">Mesosutterella porci</name>
    <dbReference type="NCBI Taxonomy" id="2915351"/>
    <lineage>
        <taxon>Bacteria</taxon>
        <taxon>Pseudomonadati</taxon>
        <taxon>Pseudomonadota</taxon>
        <taxon>Betaproteobacteria</taxon>
        <taxon>Burkholderiales</taxon>
        <taxon>Sutterellaceae</taxon>
        <taxon>Mesosutterella</taxon>
    </lineage>
</organism>
<dbReference type="Proteomes" id="UP001297600">
    <property type="component" value="Unassembled WGS sequence"/>
</dbReference>